<evidence type="ECO:0000259" key="5">
    <source>
        <dbReference type="Pfam" id="PF00389"/>
    </source>
</evidence>
<evidence type="ECO:0000256" key="4">
    <source>
        <dbReference type="RuleBase" id="RU003719"/>
    </source>
</evidence>
<accession>A0A1I3MMT8</accession>
<gene>
    <name evidence="7" type="ORF">SAMN05216258_111168</name>
</gene>
<proteinExistence type="inferred from homology"/>
<dbReference type="CDD" id="cd12169">
    <property type="entry name" value="PGDH_like_1"/>
    <property type="match status" value="1"/>
</dbReference>
<dbReference type="STRING" id="1114924.SAMN05216258_111168"/>
<dbReference type="Pfam" id="PF02826">
    <property type="entry name" value="2-Hacid_dh_C"/>
    <property type="match status" value="1"/>
</dbReference>
<dbReference type="InterPro" id="IPR006139">
    <property type="entry name" value="D-isomer_2_OHA_DH_cat_dom"/>
</dbReference>
<dbReference type="Proteomes" id="UP000199377">
    <property type="component" value="Unassembled WGS sequence"/>
</dbReference>
<evidence type="ECO:0000313" key="7">
    <source>
        <dbReference type="EMBL" id="SFI98100.1"/>
    </source>
</evidence>
<evidence type="ECO:0000313" key="8">
    <source>
        <dbReference type="Proteomes" id="UP000199377"/>
    </source>
</evidence>
<dbReference type="SUPFAM" id="SSF51735">
    <property type="entry name" value="NAD(P)-binding Rossmann-fold domains"/>
    <property type="match status" value="1"/>
</dbReference>
<feature type="domain" description="D-isomer specific 2-hydroxyacid dehydrogenase NAD-binding" evidence="6">
    <location>
        <begin position="112"/>
        <end position="285"/>
    </location>
</feature>
<dbReference type="GO" id="GO:0016616">
    <property type="term" value="F:oxidoreductase activity, acting on the CH-OH group of donors, NAD or NADP as acceptor"/>
    <property type="evidence" value="ECO:0007669"/>
    <property type="project" value="InterPro"/>
</dbReference>
<dbReference type="EMBL" id="FOQH01000011">
    <property type="protein sequence ID" value="SFI98100.1"/>
    <property type="molecule type" value="Genomic_DNA"/>
</dbReference>
<keyword evidence="2 4" id="KW-0560">Oxidoreductase</keyword>
<evidence type="ECO:0000256" key="1">
    <source>
        <dbReference type="ARBA" id="ARBA00005854"/>
    </source>
</evidence>
<dbReference type="PANTHER" id="PTHR42789">
    <property type="entry name" value="D-ISOMER SPECIFIC 2-HYDROXYACID DEHYDROGENASE FAMILY PROTEIN (AFU_ORTHOLOGUE AFUA_6G10090)"/>
    <property type="match status" value="1"/>
</dbReference>
<dbReference type="Gene3D" id="3.40.50.720">
    <property type="entry name" value="NAD(P)-binding Rossmann-like Domain"/>
    <property type="match status" value="2"/>
</dbReference>
<comment type="similarity">
    <text evidence="1 4">Belongs to the D-isomer specific 2-hydroxyacid dehydrogenase family.</text>
</comment>
<evidence type="ECO:0000256" key="3">
    <source>
        <dbReference type="ARBA" id="ARBA00023027"/>
    </source>
</evidence>
<dbReference type="Pfam" id="PF00389">
    <property type="entry name" value="2-Hacid_dh"/>
    <property type="match status" value="1"/>
</dbReference>
<dbReference type="PANTHER" id="PTHR42789:SF1">
    <property type="entry name" value="D-ISOMER SPECIFIC 2-HYDROXYACID DEHYDROGENASE FAMILY PROTEIN (AFU_ORTHOLOGUE AFUA_6G10090)"/>
    <property type="match status" value="1"/>
</dbReference>
<feature type="domain" description="D-isomer specific 2-hydroxyacid dehydrogenase catalytic" evidence="5">
    <location>
        <begin position="31"/>
        <end position="313"/>
    </location>
</feature>
<name>A0A1I3MMT8_9RHOB</name>
<dbReference type="InterPro" id="IPR036291">
    <property type="entry name" value="NAD(P)-bd_dom_sf"/>
</dbReference>
<organism evidence="7 8">
    <name type="scientific">Albimonas pacifica</name>
    <dbReference type="NCBI Taxonomy" id="1114924"/>
    <lineage>
        <taxon>Bacteria</taxon>
        <taxon>Pseudomonadati</taxon>
        <taxon>Pseudomonadota</taxon>
        <taxon>Alphaproteobacteria</taxon>
        <taxon>Rhodobacterales</taxon>
        <taxon>Paracoccaceae</taxon>
        <taxon>Albimonas</taxon>
    </lineage>
</organism>
<sequence>MRCAVLDDYQGVALSFADWGPLAGRIEPVIFREPFADEDAAAEALAGFEVVLAMRERTPFPKSLLARLPELRLLVTTGMRNAAIDVAAARARGVTVCGTRGDKNSTVEIAWGLILNLMRKVSAESQRFKQGLWQGSVGTRLAGRRLGLLGLGEIGGRVARVAQAFEMEVEAWSPNLTPERCAELGVSLAESKHALFRRADVISIHLVLSERSRGIVGEAELRAMQPSAYLVNTSRAPLVQRGALERALQEGWIAGAGLDVYEAEPPECDDLFRRLPNVVGTPHIGYVSDAVYRLFYGDAVEDIAAWLDGAPVREIA</sequence>
<keyword evidence="8" id="KW-1185">Reference proteome</keyword>
<reference evidence="7 8" key="1">
    <citation type="submission" date="2016-10" db="EMBL/GenBank/DDBJ databases">
        <authorList>
            <person name="de Groot N.N."/>
        </authorList>
    </citation>
    <scope>NUCLEOTIDE SEQUENCE [LARGE SCALE GENOMIC DNA]</scope>
    <source>
        <strain evidence="7 8">CGMCC 1.11030</strain>
    </source>
</reference>
<dbReference type="SUPFAM" id="SSF52283">
    <property type="entry name" value="Formate/glycerate dehydrogenase catalytic domain-like"/>
    <property type="match status" value="1"/>
</dbReference>
<dbReference type="AlphaFoldDB" id="A0A1I3MMT8"/>
<protein>
    <submittedName>
        <fullName evidence="7">Phosphoglycerate dehydrogenase</fullName>
    </submittedName>
</protein>
<evidence type="ECO:0000259" key="6">
    <source>
        <dbReference type="Pfam" id="PF02826"/>
    </source>
</evidence>
<dbReference type="RefSeq" id="WP_218161105.1">
    <property type="nucleotide sequence ID" value="NZ_FOQH01000011.1"/>
</dbReference>
<dbReference type="InterPro" id="IPR006140">
    <property type="entry name" value="D-isomer_DH_NAD-bd"/>
</dbReference>
<keyword evidence="3" id="KW-0520">NAD</keyword>
<dbReference type="InterPro" id="IPR050857">
    <property type="entry name" value="D-2-hydroxyacid_DH"/>
</dbReference>
<evidence type="ECO:0000256" key="2">
    <source>
        <dbReference type="ARBA" id="ARBA00023002"/>
    </source>
</evidence>
<dbReference type="GO" id="GO:0051287">
    <property type="term" value="F:NAD binding"/>
    <property type="evidence" value="ECO:0007669"/>
    <property type="project" value="InterPro"/>
</dbReference>